<dbReference type="EMBL" id="MING01000087">
    <property type="protein sequence ID" value="POF99439.1"/>
    <property type="molecule type" value="Genomic_DNA"/>
</dbReference>
<dbReference type="AlphaFoldDB" id="A0A1L7NPF2"/>
<keyword evidence="1" id="KW-1133">Transmembrane helix</keyword>
<accession>A0A1L7NPF2</accession>
<geneLocation type="plasmid" evidence="2">
    <name>pKF715B</name>
</geneLocation>
<dbReference type="Proteomes" id="UP000237378">
    <property type="component" value="Unassembled WGS sequence"/>
</dbReference>
<reference evidence="3 5" key="3">
    <citation type="submission" date="2018-03" db="EMBL/GenBank/DDBJ databases">
        <title>Draft genome of Pseudomonas putida strain KH-18-2.</title>
        <authorList>
            <person name="Yoshizawa S."/>
            <person name="Khan N.H."/>
            <person name="Nishimura M."/>
            <person name="Chiura H.X."/>
            <person name="Ogura Y."/>
            <person name="Hayashi T."/>
            <person name="Kogure K."/>
        </authorList>
    </citation>
    <scope>NUCLEOTIDE SEQUENCE [LARGE SCALE GENOMIC DNA]</scope>
    <source>
        <strain evidence="3 5">KH-18-2</strain>
    </source>
</reference>
<sequence>MLKTQFWAMRTLNIVGQLPAALALAAFVFVWAKIGHISPTLAFMLIAILVMVVLFVQLLKVADRKKAKASAQGRVGTGLR</sequence>
<evidence type="ECO:0000256" key="1">
    <source>
        <dbReference type="SAM" id="Phobius"/>
    </source>
</evidence>
<keyword evidence="2" id="KW-0614">Plasmid</keyword>
<organism evidence="2 4">
    <name type="scientific">Pseudomonas putida</name>
    <name type="common">Arthrobacter siderocapsulatus</name>
    <dbReference type="NCBI Taxonomy" id="303"/>
    <lineage>
        <taxon>Bacteria</taxon>
        <taxon>Pseudomonadati</taxon>
        <taxon>Pseudomonadota</taxon>
        <taxon>Gammaproteobacteria</taxon>
        <taxon>Pseudomonadales</taxon>
        <taxon>Pseudomonadaceae</taxon>
        <taxon>Pseudomonas</taxon>
    </lineage>
</organism>
<name>A0A1L7NPF2_PSEPU</name>
<reference evidence="2 4" key="1">
    <citation type="submission" date="2015-11" db="EMBL/GenBank/DDBJ databases">
        <title>Complete genome sequencing of a biphenyl-degrading bacterium, Pseudomonas putida KF715 (=NBRC110667).</title>
        <authorList>
            <person name="Suenaga H."/>
            <person name="Fujihara N."/>
            <person name="Watanabe T."/>
            <person name="Hirose J."/>
            <person name="Kimura N."/>
            <person name="Yamazoe A."/>
            <person name="Hosoyama A."/>
            <person name="Shimodaira J."/>
            <person name="Furukawa K."/>
        </authorList>
    </citation>
    <scope>NUCLEOTIDE SEQUENCE [LARGE SCALE GENOMIC DNA]</scope>
    <source>
        <strain evidence="2 4">KF715</strain>
        <plasmid evidence="2">pKF715B</plasmid>
        <plasmid evidence="4">Plasmid pkf715b dna</plasmid>
    </source>
</reference>
<evidence type="ECO:0000313" key="4">
    <source>
        <dbReference type="Proteomes" id="UP000218731"/>
    </source>
</evidence>
<evidence type="ECO:0000313" key="5">
    <source>
        <dbReference type="Proteomes" id="UP000237378"/>
    </source>
</evidence>
<dbReference type="RefSeq" id="WP_004574349.1">
    <property type="nucleotide sequence ID" value="NZ_AP015031.1"/>
</dbReference>
<evidence type="ECO:0000313" key="3">
    <source>
        <dbReference type="EMBL" id="POF99439.1"/>
    </source>
</evidence>
<protein>
    <submittedName>
        <fullName evidence="2">Uncharacterized protein</fullName>
    </submittedName>
</protein>
<feature type="transmembrane region" description="Helical" evidence="1">
    <location>
        <begin position="40"/>
        <end position="59"/>
    </location>
</feature>
<feature type="transmembrane region" description="Helical" evidence="1">
    <location>
        <begin position="12"/>
        <end position="34"/>
    </location>
</feature>
<keyword evidence="1" id="KW-0812">Transmembrane</keyword>
<evidence type="ECO:0000313" key="2">
    <source>
        <dbReference type="EMBL" id="BAW27360.1"/>
    </source>
</evidence>
<geneLocation type="plasmid" evidence="4">
    <name>pkf715b dna</name>
</geneLocation>
<dbReference type="EMBL" id="AP015031">
    <property type="protein sequence ID" value="BAW27360.1"/>
    <property type="molecule type" value="Genomic_DNA"/>
</dbReference>
<dbReference type="Proteomes" id="UP000218731">
    <property type="component" value="Plasmid pKF715B"/>
</dbReference>
<keyword evidence="1" id="KW-0472">Membrane</keyword>
<gene>
    <name evidence="3" type="ORF">BGP82_26600</name>
    <name evidence="2" type="ORF">KF715C_pB2540</name>
</gene>
<reference evidence="3 5" key="2">
    <citation type="submission" date="2016-08" db="EMBL/GenBank/DDBJ databases">
        <authorList>
            <person name="Seilhamer J.J."/>
        </authorList>
    </citation>
    <scope>NUCLEOTIDE SEQUENCE [LARGE SCALE GENOMIC DNA]</scope>
    <source>
        <strain evidence="3 5">KH-18-2</strain>
    </source>
</reference>
<proteinExistence type="predicted"/>